<name>A0ABM8L842_9BURK</name>
<gene>
    <name evidence="9" type="primary">gsiD_1</name>
    <name evidence="9" type="ORF">LMG3415_00788</name>
</gene>
<evidence type="ECO:0000256" key="4">
    <source>
        <dbReference type="ARBA" id="ARBA00022692"/>
    </source>
</evidence>
<dbReference type="Gene3D" id="1.10.3720.10">
    <property type="entry name" value="MetI-like"/>
    <property type="match status" value="1"/>
</dbReference>
<keyword evidence="6 7" id="KW-0472">Membrane</keyword>
<evidence type="ECO:0000313" key="9">
    <source>
        <dbReference type="EMBL" id="CAB3828494.1"/>
    </source>
</evidence>
<comment type="subcellular location">
    <subcellularLocation>
        <location evidence="1 7">Cell membrane</location>
        <topology evidence="1 7">Multi-pass membrane protein</topology>
    </subcellularLocation>
</comment>
<proteinExistence type="inferred from homology"/>
<organism evidence="9 10">
    <name type="scientific">Achromobacter mucicolens</name>
    <dbReference type="NCBI Taxonomy" id="1389922"/>
    <lineage>
        <taxon>Bacteria</taxon>
        <taxon>Pseudomonadati</taxon>
        <taxon>Pseudomonadota</taxon>
        <taxon>Betaproteobacteria</taxon>
        <taxon>Burkholderiales</taxon>
        <taxon>Alcaligenaceae</taxon>
        <taxon>Achromobacter</taxon>
    </lineage>
</organism>
<feature type="domain" description="ABC transmembrane type-1" evidence="8">
    <location>
        <begin position="104"/>
        <end position="288"/>
    </location>
</feature>
<comment type="caution">
    <text evidence="9">The sequence shown here is derived from an EMBL/GenBank/DDBJ whole genome shotgun (WGS) entry which is preliminary data.</text>
</comment>
<keyword evidence="10" id="KW-1185">Reference proteome</keyword>
<comment type="similarity">
    <text evidence="7">Belongs to the binding-protein-dependent transport system permease family.</text>
</comment>
<evidence type="ECO:0000259" key="8">
    <source>
        <dbReference type="PROSITE" id="PS50928"/>
    </source>
</evidence>
<dbReference type="Proteomes" id="UP000507140">
    <property type="component" value="Unassembled WGS sequence"/>
</dbReference>
<dbReference type="SUPFAM" id="SSF161098">
    <property type="entry name" value="MetI-like"/>
    <property type="match status" value="1"/>
</dbReference>
<dbReference type="InterPro" id="IPR035906">
    <property type="entry name" value="MetI-like_sf"/>
</dbReference>
<dbReference type="PANTHER" id="PTHR43386:SF6">
    <property type="entry name" value="ABC TRANSPORTER PERMEASE PROTEIN"/>
    <property type="match status" value="1"/>
</dbReference>
<dbReference type="PANTHER" id="PTHR43386">
    <property type="entry name" value="OLIGOPEPTIDE TRANSPORT SYSTEM PERMEASE PROTEIN APPC"/>
    <property type="match status" value="1"/>
</dbReference>
<evidence type="ECO:0000256" key="2">
    <source>
        <dbReference type="ARBA" id="ARBA00022448"/>
    </source>
</evidence>
<keyword evidence="5 7" id="KW-1133">Transmembrane helix</keyword>
<evidence type="ECO:0000313" key="10">
    <source>
        <dbReference type="Proteomes" id="UP000507140"/>
    </source>
</evidence>
<sequence>MSMQTPTDAAAQAAADLPGGGTPHITAWRQIRQGLKSWPVMLALVVLAAIVFVAVFAPLLGTVDPTLLNPGARLKQPFTDYLLGTDAFGRDVWSRVAYGARISLIAGLGAAVVSVVIGLVIGVIAGWFRSLDGPIMRTMDAIMAIPGILLAIALVSVTGASITTVLVAITIPEIPRVVRLVRGQILSVRGEPYVEAALALGTPLPLLLWRHMVPSTIAPLTVQGTYVFASAMLTEAILSFLGAGIPPEIASWGNIMSEGRMYFRMLPGLILFPGLFLSLTVLSVNILGDALRDALDPKMVRRI</sequence>
<dbReference type="InterPro" id="IPR000515">
    <property type="entry name" value="MetI-like"/>
</dbReference>
<feature type="transmembrane region" description="Helical" evidence="7">
    <location>
        <begin position="265"/>
        <end position="288"/>
    </location>
</feature>
<accession>A0ABM8L842</accession>
<feature type="transmembrane region" description="Helical" evidence="7">
    <location>
        <begin position="38"/>
        <end position="60"/>
    </location>
</feature>
<evidence type="ECO:0000256" key="7">
    <source>
        <dbReference type="RuleBase" id="RU363032"/>
    </source>
</evidence>
<feature type="transmembrane region" description="Helical" evidence="7">
    <location>
        <begin position="192"/>
        <end position="213"/>
    </location>
</feature>
<feature type="transmembrane region" description="Helical" evidence="7">
    <location>
        <begin position="225"/>
        <end position="245"/>
    </location>
</feature>
<dbReference type="EMBL" id="CADIKR010000001">
    <property type="protein sequence ID" value="CAB3828494.1"/>
    <property type="molecule type" value="Genomic_DNA"/>
</dbReference>
<dbReference type="CDD" id="cd06261">
    <property type="entry name" value="TM_PBP2"/>
    <property type="match status" value="1"/>
</dbReference>
<evidence type="ECO:0000256" key="5">
    <source>
        <dbReference type="ARBA" id="ARBA00022989"/>
    </source>
</evidence>
<evidence type="ECO:0000256" key="1">
    <source>
        <dbReference type="ARBA" id="ARBA00004651"/>
    </source>
</evidence>
<feature type="transmembrane region" description="Helical" evidence="7">
    <location>
        <begin position="102"/>
        <end position="128"/>
    </location>
</feature>
<keyword evidence="3" id="KW-1003">Cell membrane</keyword>
<protein>
    <submittedName>
        <fullName evidence="9">Glutathione transport system permease protein GsiD</fullName>
    </submittedName>
</protein>
<dbReference type="PROSITE" id="PS50928">
    <property type="entry name" value="ABC_TM1"/>
    <property type="match status" value="1"/>
</dbReference>
<evidence type="ECO:0000256" key="3">
    <source>
        <dbReference type="ARBA" id="ARBA00022475"/>
    </source>
</evidence>
<keyword evidence="4 7" id="KW-0812">Transmembrane</keyword>
<keyword evidence="2 7" id="KW-0813">Transport</keyword>
<dbReference type="Pfam" id="PF00528">
    <property type="entry name" value="BPD_transp_1"/>
    <property type="match status" value="1"/>
</dbReference>
<evidence type="ECO:0000256" key="6">
    <source>
        <dbReference type="ARBA" id="ARBA00023136"/>
    </source>
</evidence>
<dbReference type="InterPro" id="IPR050366">
    <property type="entry name" value="BP-dependent_transpt_permease"/>
</dbReference>
<reference evidence="9 10" key="1">
    <citation type="submission" date="2020-04" db="EMBL/GenBank/DDBJ databases">
        <authorList>
            <person name="De Canck E."/>
        </authorList>
    </citation>
    <scope>NUCLEOTIDE SEQUENCE [LARGE SCALE GENOMIC DNA]</scope>
    <source>
        <strain evidence="9 10">LMG 3415</strain>
    </source>
</reference>
<feature type="transmembrane region" description="Helical" evidence="7">
    <location>
        <begin position="148"/>
        <end position="172"/>
    </location>
</feature>